<organism evidence="1 2">
    <name type="scientific">Datura stramonium</name>
    <name type="common">Jimsonweed</name>
    <name type="synonym">Common thornapple</name>
    <dbReference type="NCBI Taxonomy" id="4076"/>
    <lineage>
        <taxon>Eukaryota</taxon>
        <taxon>Viridiplantae</taxon>
        <taxon>Streptophyta</taxon>
        <taxon>Embryophyta</taxon>
        <taxon>Tracheophyta</taxon>
        <taxon>Spermatophyta</taxon>
        <taxon>Magnoliopsida</taxon>
        <taxon>eudicotyledons</taxon>
        <taxon>Gunneridae</taxon>
        <taxon>Pentapetalae</taxon>
        <taxon>asterids</taxon>
        <taxon>lamiids</taxon>
        <taxon>Solanales</taxon>
        <taxon>Solanaceae</taxon>
        <taxon>Solanoideae</taxon>
        <taxon>Datureae</taxon>
        <taxon>Datura</taxon>
    </lineage>
</organism>
<protein>
    <submittedName>
        <fullName evidence="1">Uncharacterized protein</fullName>
    </submittedName>
</protein>
<reference evidence="1 2" key="1">
    <citation type="journal article" date="2021" name="BMC Genomics">
        <title>Datura genome reveals duplications of psychoactive alkaloid biosynthetic genes and high mutation rate following tissue culture.</title>
        <authorList>
            <person name="Rajewski A."/>
            <person name="Carter-House D."/>
            <person name="Stajich J."/>
            <person name="Litt A."/>
        </authorList>
    </citation>
    <scope>NUCLEOTIDE SEQUENCE [LARGE SCALE GENOMIC DNA]</scope>
    <source>
        <strain evidence="1">AR-01</strain>
    </source>
</reference>
<comment type="caution">
    <text evidence="1">The sequence shown here is derived from an EMBL/GenBank/DDBJ whole genome shotgun (WGS) entry which is preliminary data.</text>
</comment>
<proteinExistence type="predicted"/>
<sequence length="138" mass="15258">MTRHTVVVCLVSCWWSREIVPDTTSHDRLMGPYNESWSGVVASSKVTGLVKMLLDFRAKRFPFLGGATCQSGVPPVPIREQLRRSAWEVNLGPTGTGTDGSQALTHVTPMLIPFWSVTSTLHAAFLWLHQEERPVPSG</sequence>
<keyword evidence="2" id="KW-1185">Reference proteome</keyword>
<dbReference type="EMBL" id="JACEIK010006180">
    <property type="protein sequence ID" value="MCE2055213.1"/>
    <property type="molecule type" value="Genomic_DNA"/>
</dbReference>
<accession>A0ABS8W1B7</accession>
<dbReference type="Proteomes" id="UP000823775">
    <property type="component" value="Unassembled WGS sequence"/>
</dbReference>
<evidence type="ECO:0000313" key="2">
    <source>
        <dbReference type="Proteomes" id="UP000823775"/>
    </source>
</evidence>
<gene>
    <name evidence="1" type="ORF">HAX54_042192</name>
</gene>
<name>A0ABS8W1B7_DATST</name>
<evidence type="ECO:0000313" key="1">
    <source>
        <dbReference type="EMBL" id="MCE2055213.1"/>
    </source>
</evidence>